<evidence type="ECO:0000259" key="4">
    <source>
        <dbReference type="PROSITE" id="PS01124"/>
    </source>
</evidence>
<dbReference type="SMART" id="SM00342">
    <property type="entry name" value="HTH_ARAC"/>
    <property type="match status" value="1"/>
</dbReference>
<dbReference type="InterPro" id="IPR018060">
    <property type="entry name" value="HTH_AraC"/>
</dbReference>
<keyword evidence="2" id="KW-0238">DNA-binding</keyword>
<dbReference type="InterPro" id="IPR050204">
    <property type="entry name" value="AraC_XylS_family_regulators"/>
</dbReference>
<feature type="domain" description="HTH araC/xylS-type" evidence="4">
    <location>
        <begin position="204"/>
        <end position="304"/>
    </location>
</feature>
<keyword evidence="6" id="KW-1185">Reference proteome</keyword>
<dbReference type="SUPFAM" id="SSF46689">
    <property type="entry name" value="Homeodomain-like"/>
    <property type="match status" value="1"/>
</dbReference>
<sequence length="316" mass="34435">MAGDVRNSSNVIEIDERREFRRERMRAALDVVTFIDARDRAVECPLAGAVMPERQCDVRDRSLAMRSDTGHCFLQILATGLSWDEVDDADAPVGMGDICIFDLAHAPEGQVAASSAVSITVPRQLLERALGPRGLHGVVVKAHWPMTPLIAGYLRILGSLGTQLPDVQVIAAQEALATLLAAALKSDMPDDGHAVPSLGTRLRQTIVDFIARNLYLSELSPEFLCRRFNVSRAHLYRAFAADGGVAKVLRDMRLDAAYGELTDAGRATRSITEIAYSLGFSSASQLLRSFRTRFGITPKEARAHGGVLYRGEAADF</sequence>
<dbReference type="PANTHER" id="PTHR46796:SF6">
    <property type="entry name" value="ARAC SUBFAMILY"/>
    <property type="match status" value="1"/>
</dbReference>
<evidence type="ECO:0000313" key="5">
    <source>
        <dbReference type="EMBL" id="MBE1159679.1"/>
    </source>
</evidence>
<evidence type="ECO:0000256" key="2">
    <source>
        <dbReference type="ARBA" id="ARBA00023125"/>
    </source>
</evidence>
<accession>A0ABR9G6K2</accession>
<evidence type="ECO:0000313" key="6">
    <source>
        <dbReference type="Proteomes" id="UP000651010"/>
    </source>
</evidence>
<evidence type="ECO:0000256" key="1">
    <source>
        <dbReference type="ARBA" id="ARBA00023015"/>
    </source>
</evidence>
<protein>
    <submittedName>
        <fullName evidence="5">Helix-turn-helix domain-containing protein</fullName>
    </submittedName>
</protein>
<dbReference type="InterPro" id="IPR009057">
    <property type="entry name" value="Homeodomain-like_sf"/>
</dbReference>
<name>A0ABR9G6K2_9GAMM</name>
<dbReference type="PRINTS" id="PR00032">
    <property type="entry name" value="HTHARAC"/>
</dbReference>
<dbReference type="Proteomes" id="UP000651010">
    <property type="component" value="Unassembled WGS sequence"/>
</dbReference>
<dbReference type="RefSeq" id="WP_192554550.1">
    <property type="nucleotide sequence ID" value="NZ_JACZZA010000002.1"/>
</dbReference>
<keyword evidence="1" id="KW-0805">Transcription regulation</keyword>
<organism evidence="5 6">
    <name type="scientific">Dyella acidiphila</name>
    <dbReference type="NCBI Taxonomy" id="2775866"/>
    <lineage>
        <taxon>Bacteria</taxon>
        <taxon>Pseudomonadati</taxon>
        <taxon>Pseudomonadota</taxon>
        <taxon>Gammaproteobacteria</taxon>
        <taxon>Lysobacterales</taxon>
        <taxon>Rhodanobacteraceae</taxon>
        <taxon>Dyella</taxon>
    </lineage>
</organism>
<evidence type="ECO:0000256" key="3">
    <source>
        <dbReference type="ARBA" id="ARBA00023163"/>
    </source>
</evidence>
<proteinExistence type="predicted"/>
<dbReference type="InterPro" id="IPR020449">
    <property type="entry name" value="Tscrpt_reg_AraC-type_HTH"/>
</dbReference>
<reference evidence="5 6" key="1">
    <citation type="submission" date="2020-09" db="EMBL/GenBank/DDBJ databases">
        <title>Dyella sp. 7MK23 isolated from forest soil.</title>
        <authorList>
            <person name="Fu J."/>
        </authorList>
    </citation>
    <scope>NUCLEOTIDE SEQUENCE [LARGE SCALE GENOMIC DNA]</scope>
    <source>
        <strain evidence="5 6">7MK23</strain>
    </source>
</reference>
<dbReference type="Pfam" id="PF12833">
    <property type="entry name" value="HTH_18"/>
    <property type="match status" value="1"/>
</dbReference>
<comment type="caution">
    <text evidence="5">The sequence shown here is derived from an EMBL/GenBank/DDBJ whole genome shotgun (WGS) entry which is preliminary data.</text>
</comment>
<dbReference type="PANTHER" id="PTHR46796">
    <property type="entry name" value="HTH-TYPE TRANSCRIPTIONAL ACTIVATOR RHAS-RELATED"/>
    <property type="match status" value="1"/>
</dbReference>
<gene>
    <name evidence="5" type="ORF">IGX34_04725</name>
</gene>
<keyword evidence="3" id="KW-0804">Transcription</keyword>
<dbReference type="Gene3D" id="1.10.10.60">
    <property type="entry name" value="Homeodomain-like"/>
    <property type="match status" value="1"/>
</dbReference>
<dbReference type="PROSITE" id="PS01124">
    <property type="entry name" value="HTH_ARAC_FAMILY_2"/>
    <property type="match status" value="1"/>
</dbReference>
<dbReference type="EMBL" id="JACZZA010000002">
    <property type="protein sequence ID" value="MBE1159679.1"/>
    <property type="molecule type" value="Genomic_DNA"/>
</dbReference>